<evidence type="ECO:0000313" key="2">
    <source>
        <dbReference type="EMBL" id="CAA9419130.1"/>
    </source>
</evidence>
<gene>
    <name evidence="2" type="ORF">AVDCRST_MAG03-2389</name>
</gene>
<reference evidence="2" key="1">
    <citation type="submission" date="2020-02" db="EMBL/GenBank/DDBJ databases">
        <authorList>
            <person name="Meier V. D."/>
        </authorList>
    </citation>
    <scope>NUCLEOTIDE SEQUENCE</scope>
    <source>
        <strain evidence="2">AVDCRST_MAG03</strain>
    </source>
</reference>
<protein>
    <submittedName>
        <fullName evidence="2">Uncharacterized protein</fullName>
    </submittedName>
</protein>
<feature type="non-terminal residue" evidence="2">
    <location>
        <position position="155"/>
    </location>
</feature>
<dbReference type="EMBL" id="CADCUT010000150">
    <property type="protein sequence ID" value="CAA9419130.1"/>
    <property type="molecule type" value="Genomic_DNA"/>
</dbReference>
<organism evidence="2">
    <name type="scientific">uncultured Rubrobacteraceae bacterium</name>
    <dbReference type="NCBI Taxonomy" id="349277"/>
    <lineage>
        <taxon>Bacteria</taxon>
        <taxon>Bacillati</taxon>
        <taxon>Actinomycetota</taxon>
        <taxon>Rubrobacteria</taxon>
        <taxon>Rubrobacterales</taxon>
        <taxon>Rubrobacteraceae</taxon>
        <taxon>environmental samples</taxon>
    </lineage>
</organism>
<evidence type="ECO:0000256" key="1">
    <source>
        <dbReference type="SAM" id="MobiDB-lite"/>
    </source>
</evidence>
<feature type="compositionally biased region" description="Basic and acidic residues" evidence="1">
    <location>
        <begin position="29"/>
        <end position="42"/>
    </location>
</feature>
<dbReference type="AlphaFoldDB" id="A0A6J4PNG1"/>
<feature type="non-terminal residue" evidence="2">
    <location>
        <position position="1"/>
    </location>
</feature>
<accession>A0A6J4PNG1</accession>
<feature type="compositionally biased region" description="Basic residues" evidence="1">
    <location>
        <begin position="65"/>
        <end position="78"/>
    </location>
</feature>
<sequence length="155" mass="16337">GHEGQDAGGGARWGGRHARAFGFARVLEKGRSGLRHRPDAGGRPRGGGVHPGGVLTRDPAGAGRGRAHSLRRQHRGRLRPPAPGARREGRGGGRRLLARHSGLGGRVGELAAARRRPLAPLGATNPEGPAARDRPRRLRRGLGLDLLRPDARPSV</sequence>
<feature type="region of interest" description="Disordered" evidence="1">
    <location>
        <begin position="29"/>
        <end position="155"/>
    </location>
</feature>
<name>A0A6J4PNG1_9ACTN</name>
<proteinExistence type="predicted"/>